<dbReference type="Proteomes" id="UP000269945">
    <property type="component" value="Unassembled WGS sequence"/>
</dbReference>
<feature type="compositionally biased region" description="Basic and acidic residues" evidence="1">
    <location>
        <begin position="13"/>
        <end position="23"/>
    </location>
</feature>
<evidence type="ECO:0000256" key="1">
    <source>
        <dbReference type="SAM" id="MobiDB-lite"/>
    </source>
</evidence>
<name>A0A9X9Q6A3_GULGU</name>
<organism evidence="2 3">
    <name type="scientific">Gulo gulo</name>
    <name type="common">Wolverine</name>
    <name type="synonym">Gluton</name>
    <dbReference type="NCBI Taxonomy" id="48420"/>
    <lineage>
        <taxon>Eukaryota</taxon>
        <taxon>Metazoa</taxon>
        <taxon>Chordata</taxon>
        <taxon>Craniata</taxon>
        <taxon>Vertebrata</taxon>
        <taxon>Euteleostomi</taxon>
        <taxon>Mammalia</taxon>
        <taxon>Eutheria</taxon>
        <taxon>Laurasiatheria</taxon>
        <taxon>Carnivora</taxon>
        <taxon>Caniformia</taxon>
        <taxon>Musteloidea</taxon>
        <taxon>Mustelidae</taxon>
        <taxon>Guloninae</taxon>
        <taxon>Gulo</taxon>
    </lineage>
</organism>
<gene>
    <name evidence="2" type="ORF">BN2614_LOCUS1</name>
</gene>
<sequence length="44" mass="5307">MLQEQRIYQRQTKPRETQADLERNPASSSRSDSTWWPESRQQEA</sequence>
<protein>
    <submittedName>
        <fullName evidence="2">Uncharacterized protein</fullName>
    </submittedName>
</protein>
<keyword evidence="3" id="KW-1185">Reference proteome</keyword>
<accession>A0A9X9Q6A3</accession>
<proteinExistence type="predicted"/>
<feature type="compositionally biased region" description="Polar residues" evidence="1">
    <location>
        <begin position="25"/>
        <end position="36"/>
    </location>
</feature>
<evidence type="ECO:0000313" key="3">
    <source>
        <dbReference type="Proteomes" id="UP000269945"/>
    </source>
</evidence>
<reference evidence="2 3" key="1">
    <citation type="submission" date="2018-10" db="EMBL/GenBank/DDBJ databases">
        <authorList>
            <person name="Ekblom R."/>
            <person name="Jareborg N."/>
        </authorList>
    </citation>
    <scope>NUCLEOTIDE SEQUENCE [LARGE SCALE GENOMIC DNA]</scope>
    <source>
        <tissue evidence="2">Muscle</tissue>
    </source>
</reference>
<evidence type="ECO:0000313" key="2">
    <source>
        <dbReference type="EMBL" id="VCX33703.1"/>
    </source>
</evidence>
<comment type="caution">
    <text evidence="2">The sequence shown here is derived from an EMBL/GenBank/DDBJ whole genome shotgun (WGS) entry which is preliminary data.</text>
</comment>
<feature type="compositionally biased region" description="Polar residues" evidence="1">
    <location>
        <begin position="1"/>
        <end position="11"/>
    </location>
</feature>
<dbReference type="EMBL" id="CYRY02042376">
    <property type="protein sequence ID" value="VCX33703.1"/>
    <property type="molecule type" value="Genomic_DNA"/>
</dbReference>
<feature type="region of interest" description="Disordered" evidence="1">
    <location>
        <begin position="1"/>
        <end position="44"/>
    </location>
</feature>
<dbReference type="AlphaFoldDB" id="A0A9X9Q6A3"/>